<evidence type="ECO:0000313" key="2">
    <source>
        <dbReference type="Proteomes" id="UP000306980"/>
    </source>
</evidence>
<gene>
    <name evidence="1" type="ORF">FFL34_14465</name>
</gene>
<accession>A0A5S3QN44</accession>
<evidence type="ECO:0000313" key="1">
    <source>
        <dbReference type="EMBL" id="TMN23157.1"/>
    </source>
</evidence>
<name>A0A5S3QN44_9BACI</name>
<organism evidence="1 2">
    <name type="scientific">Lentibacillus cibarius</name>
    <dbReference type="NCBI Taxonomy" id="2583219"/>
    <lineage>
        <taxon>Bacteria</taxon>
        <taxon>Bacillati</taxon>
        <taxon>Bacillota</taxon>
        <taxon>Bacilli</taxon>
        <taxon>Bacillales</taxon>
        <taxon>Bacillaceae</taxon>
        <taxon>Lentibacillus</taxon>
    </lineage>
</organism>
<sequence>MEKLDIMEYSFKVGAGKRQIIDCEIEKPFKLYAYRIDRERSETFSIWFDGEDQKHLNADRYFLVLDKPTTLTEMFSFISSNIKNPLPDMVEVKLIGEFL</sequence>
<protein>
    <submittedName>
        <fullName evidence="1">Uncharacterized protein</fullName>
    </submittedName>
</protein>
<proteinExistence type="predicted"/>
<comment type="caution">
    <text evidence="1">The sequence shown here is derived from an EMBL/GenBank/DDBJ whole genome shotgun (WGS) entry which is preliminary data.</text>
</comment>
<dbReference type="EMBL" id="VCIA01000001">
    <property type="protein sequence ID" value="TMN23157.1"/>
    <property type="molecule type" value="Genomic_DNA"/>
</dbReference>
<dbReference type="AlphaFoldDB" id="A0A5S3QN44"/>
<dbReference type="RefSeq" id="WP_138604050.1">
    <property type="nucleotide sequence ID" value="NZ_VCIA01000001.1"/>
</dbReference>
<dbReference type="Proteomes" id="UP000306980">
    <property type="component" value="Unassembled WGS sequence"/>
</dbReference>
<reference evidence="1 2" key="1">
    <citation type="submission" date="2019-05" db="EMBL/GenBank/DDBJ databases">
        <title>Genomic analysis of Lentibacillus sp. NKC220-2.</title>
        <authorList>
            <person name="Oh Y.J."/>
        </authorList>
    </citation>
    <scope>NUCLEOTIDE SEQUENCE [LARGE SCALE GENOMIC DNA]</scope>
    <source>
        <strain evidence="1 2">NKC220-2</strain>
    </source>
</reference>